<name>A0ABQ3FKW2_9GAMM</name>
<organism evidence="2 3">
    <name type="scientific">Kushneria pakistanensis</name>
    <dbReference type="NCBI Taxonomy" id="1508770"/>
    <lineage>
        <taxon>Bacteria</taxon>
        <taxon>Pseudomonadati</taxon>
        <taxon>Pseudomonadota</taxon>
        <taxon>Gammaproteobacteria</taxon>
        <taxon>Oceanospirillales</taxon>
        <taxon>Halomonadaceae</taxon>
        <taxon>Kushneria</taxon>
    </lineage>
</organism>
<feature type="transmembrane region" description="Helical" evidence="1">
    <location>
        <begin position="42"/>
        <end position="60"/>
    </location>
</feature>
<protein>
    <recommendedName>
        <fullName evidence="4">Redoxin domain-containing protein</fullName>
    </recommendedName>
</protein>
<gene>
    <name evidence="2" type="ORF">GCM10010082_21410</name>
</gene>
<feature type="transmembrane region" description="Helical" evidence="1">
    <location>
        <begin position="14"/>
        <end position="35"/>
    </location>
</feature>
<evidence type="ECO:0000256" key="1">
    <source>
        <dbReference type="SAM" id="Phobius"/>
    </source>
</evidence>
<comment type="caution">
    <text evidence="2">The sequence shown here is derived from an EMBL/GenBank/DDBJ whole genome shotgun (WGS) entry which is preliminary data.</text>
</comment>
<keyword evidence="3" id="KW-1185">Reference proteome</keyword>
<keyword evidence="1" id="KW-0472">Membrane</keyword>
<evidence type="ECO:0008006" key="4">
    <source>
        <dbReference type="Google" id="ProtNLM"/>
    </source>
</evidence>
<feature type="transmembrane region" description="Helical" evidence="1">
    <location>
        <begin position="75"/>
        <end position="96"/>
    </location>
</feature>
<dbReference type="Proteomes" id="UP000604243">
    <property type="component" value="Unassembled WGS sequence"/>
</dbReference>
<accession>A0ABQ3FKW2</accession>
<sequence>MDILESAMLSLPPALLAVACATVALLAAHIISLSARPVTIRWALGALLFWLAGARLWAWLSQGTSLPATSWPGHLWSTGVAPAGGLIALLAWTLWYCRQRPVLRQRLCILVMVASGLWWGLEQWREGLQTSLPAALPTLTFESLEGHSVTPANDDLPRYFLLWRSDCHSCRQWLQRLAEWPVKQRPALALVNQGEPLLSVIRYLDQHPDQQLGLEDAALLLDPRQRLLALTGSHHLPALLYVAADNTLIRVHDLSAIMVPDSP</sequence>
<evidence type="ECO:0000313" key="2">
    <source>
        <dbReference type="EMBL" id="GHC27908.1"/>
    </source>
</evidence>
<evidence type="ECO:0000313" key="3">
    <source>
        <dbReference type="Proteomes" id="UP000604243"/>
    </source>
</evidence>
<reference evidence="3" key="1">
    <citation type="journal article" date="2019" name="Int. J. Syst. Evol. Microbiol.">
        <title>The Global Catalogue of Microorganisms (GCM) 10K type strain sequencing project: providing services to taxonomists for standard genome sequencing and annotation.</title>
        <authorList>
            <consortium name="The Broad Institute Genomics Platform"/>
            <consortium name="The Broad Institute Genome Sequencing Center for Infectious Disease"/>
            <person name="Wu L."/>
            <person name="Ma J."/>
        </authorList>
    </citation>
    <scope>NUCLEOTIDE SEQUENCE [LARGE SCALE GENOMIC DNA]</scope>
    <source>
        <strain evidence="3">KCTC 42082</strain>
    </source>
</reference>
<keyword evidence="1" id="KW-0812">Transmembrane</keyword>
<dbReference type="EMBL" id="BMZM01000003">
    <property type="protein sequence ID" value="GHC27908.1"/>
    <property type="molecule type" value="Genomic_DNA"/>
</dbReference>
<keyword evidence="1" id="KW-1133">Transmembrane helix</keyword>
<dbReference type="RefSeq" id="WP_189518071.1">
    <property type="nucleotide sequence ID" value="NZ_BMZM01000003.1"/>
</dbReference>
<proteinExistence type="predicted"/>